<evidence type="ECO:0000256" key="3">
    <source>
        <dbReference type="ARBA" id="ARBA00009677"/>
    </source>
</evidence>
<evidence type="ECO:0000256" key="5">
    <source>
        <dbReference type="ARBA" id="ARBA00022525"/>
    </source>
</evidence>
<keyword evidence="12" id="KW-1185">Reference proteome</keyword>
<evidence type="ECO:0000256" key="6">
    <source>
        <dbReference type="ARBA" id="ARBA00023143"/>
    </source>
</evidence>
<protein>
    <recommendedName>
        <fullName evidence="4 7">Flagellar hook-associated protein 1</fullName>
        <shortName evidence="7">HAP1</shortName>
    </recommendedName>
</protein>
<dbReference type="Proteomes" id="UP000543556">
    <property type="component" value="Unassembled WGS sequence"/>
</dbReference>
<dbReference type="Pfam" id="PF22638">
    <property type="entry name" value="FlgK_D1"/>
    <property type="match status" value="1"/>
</dbReference>
<evidence type="ECO:0000313" key="11">
    <source>
        <dbReference type="EMBL" id="NVM96243.1"/>
    </source>
</evidence>
<dbReference type="GO" id="GO:0044780">
    <property type="term" value="P:bacterial-type flagellum assembly"/>
    <property type="evidence" value="ECO:0007669"/>
    <property type="project" value="InterPro"/>
</dbReference>
<gene>
    <name evidence="7 11" type="primary">flgK</name>
    <name evidence="11" type="ORF">G6034_15285</name>
</gene>
<keyword evidence="11" id="KW-0969">Cilium</keyword>
<dbReference type="Pfam" id="PF06429">
    <property type="entry name" value="Flg_bbr_C"/>
    <property type="match status" value="1"/>
</dbReference>
<sequence length="475" mass="47864">MSTFSGLTTALSGLNAARTGLNVVGQNLTNVNTAGYTRQRADLASVGAPASGSLYSSGVKPGQGVAVSGIARLGDAFLDARVRTAFSSAGYTNVRANAVSDIQARMKEPGTDAVSGQLTSFWASWQAVSNTPGDAGPAATLLQGATTLAQSIGDGYRGLDTQWSQTRSQADMLAGEVNSTSAQVADLNDKIRSSAASGVPSSALIDQRNTLTARLSQLVGGTVRDLPDGGNEILLGGNVLVSGSQVNAVNVTGPTSMGAANVSGAGPVQLEWAKRPGMPVDLDGGQLAGTLSVLAPANGGTGGVIAETAAEYNRLAANLADQVNAVHTTAYTADGTPGGPFFSYTPGQAAATLAVVPKDVTGVAASASNVNGNDGSMADKISQLGIGPGSPDAQWTKTVLTTGTAARTALQQDVAAGTALTNAVTVQQSNASVDIDEENVNLLAYQHAYQAAARVMTAIDESLDVLINQTGRVGR</sequence>
<proteinExistence type="inferred from homology"/>
<reference evidence="11 12" key="1">
    <citation type="submission" date="2020-02" db="EMBL/GenBank/DDBJ databases">
        <title>Genome sequence of strain AETb3-4.</title>
        <authorList>
            <person name="Gao J."/>
            <person name="Zhang X."/>
        </authorList>
    </citation>
    <scope>NUCLEOTIDE SEQUENCE [LARGE SCALE GENOMIC DNA]</scope>
    <source>
        <strain evidence="11 12">AETb3-4</strain>
    </source>
</reference>
<dbReference type="InterPro" id="IPR053927">
    <property type="entry name" value="FlgK_helical"/>
</dbReference>
<name>A0A7Y7IIQ8_9MICC</name>
<dbReference type="InterPro" id="IPR001444">
    <property type="entry name" value="Flag_bb_rod_N"/>
</dbReference>
<dbReference type="PRINTS" id="PR01005">
    <property type="entry name" value="FLGHOOKAP1"/>
</dbReference>
<evidence type="ECO:0000256" key="1">
    <source>
        <dbReference type="ARBA" id="ARBA00004365"/>
    </source>
</evidence>
<evidence type="ECO:0000259" key="10">
    <source>
        <dbReference type="Pfam" id="PF22638"/>
    </source>
</evidence>
<dbReference type="GO" id="GO:0009424">
    <property type="term" value="C:bacterial-type flagellum hook"/>
    <property type="evidence" value="ECO:0007669"/>
    <property type="project" value="UniProtKB-UniRule"/>
</dbReference>
<evidence type="ECO:0000313" key="12">
    <source>
        <dbReference type="Proteomes" id="UP000543556"/>
    </source>
</evidence>
<dbReference type="RefSeq" id="WP_176635965.1">
    <property type="nucleotide sequence ID" value="NZ_JAAMFM010000027.1"/>
</dbReference>
<organism evidence="11 12">
    <name type="scientific">Arthrobacter wenxiniae</name>
    <dbReference type="NCBI Taxonomy" id="2713570"/>
    <lineage>
        <taxon>Bacteria</taxon>
        <taxon>Bacillati</taxon>
        <taxon>Actinomycetota</taxon>
        <taxon>Actinomycetes</taxon>
        <taxon>Micrococcales</taxon>
        <taxon>Micrococcaceae</taxon>
        <taxon>Arthrobacter</taxon>
    </lineage>
</organism>
<keyword evidence="6 7" id="KW-0975">Bacterial flagellum</keyword>
<dbReference type="PANTHER" id="PTHR30033">
    <property type="entry name" value="FLAGELLAR HOOK-ASSOCIATED PROTEIN 1"/>
    <property type="match status" value="1"/>
</dbReference>
<feature type="domain" description="Flagellar hook-associated protein FlgK helical" evidence="10">
    <location>
        <begin position="100"/>
        <end position="342"/>
    </location>
</feature>
<dbReference type="PANTHER" id="PTHR30033:SF1">
    <property type="entry name" value="FLAGELLAR HOOK-ASSOCIATED PROTEIN 1"/>
    <property type="match status" value="1"/>
</dbReference>
<keyword evidence="11" id="KW-0966">Cell projection</keyword>
<dbReference type="EMBL" id="JAAMFM010000027">
    <property type="protein sequence ID" value="NVM96243.1"/>
    <property type="molecule type" value="Genomic_DNA"/>
</dbReference>
<feature type="domain" description="Flagellar basal body rod protein N-terminal" evidence="8">
    <location>
        <begin position="7"/>
        <end position="37"/>
    </location>
</feature>
<dbReference type="GO" id="GO:0005198">
    <property type="term" value="F:structural molecule activity"/>
    <property type="evidence" value="ECO:0007669"/>
    <property type="project" value="UniProtKB-UniRule"/>
</dbReference>
<evidence type="ECO:0000256" key="2">
    <source>
        <dbReference type="ARBA" id="ARBA00004613"/>
    </source>
</evidence>
<dbReference type="Pfam" id="PF00460">
    <property type="entry name" value="Flg_bb_rod"/>
    <property type="match status" value="1"/>
</dbReference>
<comment type="subcellular location">
    <subcellularLocation>
        <location evidence="1 7">Bacterial flagellum</location>
    </subcellularLocation>
    <subcellularLocation>
        <location evidence="2 7">Secreted</location>
    </subcellularLocation>
</comment>
<dbReference type="InterPro" id="IPR002371">
    <property type="entry name" value="FlgK"/>
</dbReference>
<evidence type="ECO:0000256" key="4">
    <source>
        <dbReference type="ARBA" id="ARBA00016244"/>
    </source>
</evidence>
<dbReference type="NCBIfam" id="TIGR02492">
    <property type="entry name" value="flgK_ends"/>
    <property type="match status" value="1"/>
</dbReference>
<dbReference type="GO" id="GO:0005576">
    <property type="term" value="C:extracellular region"/>
    <property type="evidence" value="ECO:0007669"/>
    <property type="project" value="UniProtKB-SubCell"/>
</dbReference>
<evidence type="ECO:0000256" key="7">
    <source>
        <dbReference type="RuleBase" id="RU362065"/>
    </source>
</evidence>
<evidence type="ECO:0000259" key="9">
    <source>
        <dbReference type="Pfam" id="PF06429"/>
    </source>
</evidence>
<dbReference type="AlphaFoldDB" id="A0A7Y7IIQ8"/>
<keyword evidence="5 7" id="KW-0964">Secreted</keyword>
<dbReference type="SUPFAM" id="SSF64518">
    <property type="entry name" value="Phase 1 flagellin"/>
    <property type="match status" value="1"/>
</dbReference>
<dbReference type="InterPro" id="IPR010930">
    <property type="entry name" value="Flg_bb/hook_C_dom"/>
</dbReference>
<accession>A0A7Y7IIQ8</accession>
<comment type="similarity">
    <text evidence="3 7">Belongs to the flagella basal body rod proteins family.</text>
</comment>
<feature type="domain" description="Flagellar basal-body/hook protein C-terminal" evidence="9">
    <location>
        <begin position="433"/>
        <end position="468"/>
    </location>
</feature>
<comment type="caution">
    <text evidence="11">The sequence shown here is derived from an EMBL/GenBank/DDBJ whole genome shotgun (WGS) entry which is preliminary data.</text>
</comment>
<keyword evidence="11" id="KW-0282">Flagellum</keyword>
<evidence type="ECO:0000259" key="8">
    <source>
        <dbReference type="Pfam" id="PF00460"/>
    </source>
</evidence>